<gene>
    <name evidence="1" type="ORF">JOC94_003824</name>
</gene>
<sequence length="79" mass="8890">MYVHVGDDTLVRLSDIIAILDMQTVNESEPMQDMLEKKKESVVNIADGPYKSLVITPNHMYLTPVALATLKKKAMNDTR</sequence>
<evidence type="ECO:0000313" key="2">
    <source>
        <dbReference type="Proteomes" id="UP000823485"/>
    </source>
</evidence>
<organism evidence="1 2">
    <name type="scientific">Siminovitchia thermophila</name>
    <dbReference type="NCBI Taxonomy" id="1245522"/>
    <lineage>
        <taxon>Bacteria</taxon>
        <taxon>Bacillati</taxon>
        <taxon>Bacillota</taxon>
        <taxon>Bacilli</taxon>
        <taxon>Bacillales</taxon>
        <taxon>Bacillaceae</taxon>
        <taxon>Siminovitchia</taxon>
    </lineage>
</organism>
<reference evidence="1 2" key="1">
    <citation type="submission" date="2021-01" db="EMBL/GenBank/DDBJ databases">
        <title>Genomic Encyclopedia of Type Strains, Phase IV (KMG-IV): sequencing the most valuable type-strain genomes for metagenomic binning, comparative biology and taxonomic classification.</title>
        <authorList>
            <person name="Goeker M."/>
        </authorList>
    </citation>
    <scope>NUCLEOTIDE SEQUENCE [LARGE SCALE GENOMIC DNA]</scope>
    <source>
        <strain evidence="1 2">DSM 105453</strain>
    </source>
</reference>
<keyword evidence="2" id="KW-1185">Reference proteome</keyword>
<protein>
    <recommendedName>
        <fullName evidence="3">DUF370 domain-containing protein</fullName>
    </recommendedName>
</protein>
<dbReference type="EMBL" id="JAFBFH010000033">
    <property type="protein sequence ID" value="MBM7716800.1"/>
    <property type="molecule type" value="Genomic_DNA"/>
</dbReference>
<dbReference type="NCBIfam" id="NF046065">
    <property type="entry name" value="MtxRegRemB"/>
    <property type="match status" value="1"/>
</dbReference>
<name>A0ABS2RAX1_9BACI</name>
<comment type="caution">
    <text evidence="1">The sequence shown here is derived from an EMBL/GenBank/DDBJ whole genome shotgun (WGS) entry which is preliminary data.</text>
</comment>
<evidence type="ECO:0000313" key="1">
    <source>
        <dbReference type="EMBL" id="MBM7716800.1"/>
    </source>
</evidence>
<dbReference type="RefSeq" id="WP_077109411.1">
    <property type="nucleotide sequence ID" value="NZ_JAFBFH010000033.1"/>
</dbReference>
<accession>A0ABS2RAX1</accession>
<dbReference type="InterPro" id="IPR007169">
    <property type="entry name" value="RemA-like"/>
</dbReference>
<dbReference type="Proteomes" id="UP000823485">
    <property type="component" value="Unassembled WGS sequence"/>
</dbReference>
<dbReference type="Pfam" id="PF04025">
    <property type="entry name" value="RemA-like"/>
    <property type="match status" value="1"/>
</dbReference>
<evidence type="ECO:0008006" key="3">
    <source>
        <dbReference type="Google" id="ProtNLM"/>
    </source>
</evidence>
<proteinExistence type="predicted"/>